<evidence type="ECO:0000313" key="4">
    <source>
        <dbReference type="Proteomes" id="UP001293718"/>
    </source>
</evidence>
<protein>
    <submittedName>
        <fullName evidence="3">SCO family protein</fullName>
    </submittedName>
</protein>
<gene>
    <name evidence="3" type="ORF">SM757_12290</name>
</gene>
<accession>A0ABU5IFB8</accession>
<evidence type="ECO:0000256" key="1">
    <source>
        <dbReference type="ARBA" id="ARBA00010996"/>
    </source>
</evidence>
<comment type="caution">
    <text evidence="3">The sequence shown here is derived from an EMBL/GenBank/DDBJ whole genome shotgun (WGS) entry which is preliminary data.</text>
</comment>
<dbReference type="EMBL" id="JAXOJX010000017">
    <property type="protein sequence ID" value="MDZ5457350.1"/>
    <property type="molecule type" value="Genomic_DNA"/>
</dbReference>
<reference evidence="3 4" key="1">
    <citation type="submission" date="2023-11" db="EMBL/GenBank/DDBJ databases">
        <title>Draft genome of Azohydromonas lata strain H1 (DSM1123), a polyhydroxyalkanoate producer.</title>
        <authorList>
            <person name="Traversa D."/>
            <person name="D'Addabbo P."/>
            <person name="Pazzani C."/>
            <person name="Manzari C."/>
            <person name="Chiara M."/>
            <person name="Scrascia M."/>
        </authorList>
    </citation>
    <scope>NUCLEOTIDE SEQUENCE [LARGE SCALE GENOMIC DNA]</scope>
    <source>
        <strain evidence="3 4">H1</strain>
    </source>
</reference>
<dbReference type="Gene3D" id="3.40.30.10">
    <property type="entry name" value="Glutaredoxin"/>
    <property type="match status" value="1"/>
</dbReference>
<keyword evidence="2" id="KW-0472">Membrane</keyword>
<comment type="similarity">
    <text evidence="1">Belongs to the SCO1/2 family.</text>
</comment>
<keyword evidence="2" id="KW-1133">Transmembrane helix</keyword>
<dbReference type="CDD" id="cd02968">
    <property type="entry name" value="SCO"/>
    <property type="match status" value="1"/>
</dbReference>
<evidence type="ECO:0000256" key="2">
    <source>
        <dbReference type="SAM" id="Phobius"/>
    </source>
</evidence>
<dbReference type="InterPro" id="IPR036249">
    <property type="entry name" value="Thioredoxin-like_sf"/>
</dbReference>
<proteinExistence type="inferred from homology"/>
<dbReference type="Pfam" id="PF02630">
    <property type="entry name" value="SCO1-SenC"/>
    <property type="match status" value="1"/>
</dbReference>
<dbReference type="InterPro" id="IPR003782">
    <property type="entry name" value="SCO1/SenC"/>
</dbReference>
<name>A0ABU5IFB8_9BURK</name>
<keyword evidence="4" id="KW-1185">Reference proteome</keyword>
<dbReference type="Proteomes" id="UP001293718">
    <property type="component" value="Unassembled WGS sequence"/>
</dbReference>
<keyword evidence="2" id="KW-0812">Transmembrane</keyword>
<organism evidence="3 4">
    <name type="scientific">Azohydromonas lata</name>
    <dbReference type="NCBI Taxonomy" id="45677"/>
    <lineage>
        <taxon>Bacteria</taxon>
        <taxon>Pseudomonadati</taxon>
        <taxon>Pseudomonadota</taxon>
        <taxon>Betaproteobacteria</taxon>
        <taxon>Burkholderiales</taxon>
        <taxon>Sphaerotilaceae</taxon>
        <taxon>Azohydromonas</taxon>
    </lineage>
</organism>
<dbReference type="RefSeq" id="WP_322465670.1">
    <property type="nucleotide sequence ID" value="NZ_JAXOJX010000017.1"/>
</dbReference>
<feature type="transmembrane region" description="Helical" evidence="2">
    <location>
        <begin position="198"/>
        <end position="218"/>
    </location>
</feature>
<evidence type="ECO:0000313" key="3">
    <source>
        <dbReference type="EMBL" id="MDZ5457350.1"/>
    </source>
</evidence>
<dbReference type="SUPFAM" id="SSF52833">
    <property type="entry name" value="Thioredoxin-like"/>
    <property type="match status" value="1"/>
</dbReference>
<sequence>MDSDSRPVRLGDAFGARPVLLVLGYYRCAQLCGLLMHGLLEALHDSGLPRGAYRIVRVSIDPADTPAAAQAARQANLAYADALEGGRAPDAPLELRLLTGTEPALRALAQALGWRYRRAGAADGPQEGYAHPAVVAVLTPAGRVSHYLPGVRFDPAELRLAVAAAGEGRIGGLSDRLALLCAHLDERLGRHSAAVMQAARAVGLLTALALLALVARLARPGRKAR</sequence>